<dbReference type="InterPro" id="IPR005162">
    <property type="entry name" value="Retrotrans_gag_dom"/>
</dbReference>
<evidence type="ECO:0000313" key="3">
    <source>
        <dbReference type="Proteomes" id="UP000285405"/>
    </source>
</evidence>
<proteinExistence type="predicted"/>
<comment type="caution">
    <text evidence="2">The sequence shown here is derived from an EMBL/GenBank/DDBJ whole genome shotgun (WGS) entry which is preliminary data.</text>
</comment>
<gene>
    <name evidence="2" type="ORF">GcC1_055035</name>
</gene>
<name>A0A420IVC6_9PEZI</name>
<evidence type="ECO:0000259" key="1">
    <source>
        <dbReference type="Pfam" id="PF03732"/>
    </source>
</evidence>
<evidence type="ECO:0000313" key="2">
    <source>
        <dbReference type="EMBL" id="RKF78462.1"/>
    </source>
</evidence>
<dbReference type="Pfam" id="PF03732">
    <property type="entry name" value="Retrotrans_gag"/>
    <property type="match status" value="1"/>
</dbReference>
<sequence length="322" mass="37948">MASKTYPTFHICGKYDGSIPVIRWLNKLHGVLRPHYPQVTAEVFFEVISILFVGEAGEAWEWLDFSPKFIEFIDKEKEPNAKDIEEFKHAVTKKFPRKKAENDTGNIQEDIQNLQQDPNESLNSYHERTQELLRRSNGRDDEGYENAQLTIPEKMILSIIIKSFIRAIRDHEVRTINLTKSTILSGSLKGAFERTKKAITTILQREEIERERIEQMELEHFRSQYLKEWCRPLGVSLAMRDQGQNRLLSKIQNFYENERNSWQIRYQSQPGNQCYYFSSKGAQMKIKEYQEGDRYLRSNKIQSEIISYKGCNGVHHRETKEM</sequence>
<dbReference type="EMBL" id="MCBR01005570">
    <property type="protein sequence ID" value="RKF78462.1"/>
    <property type="molecule type" value="Genomic_DNA"/>
</dbReference>
<protein>
    <recommendedName>
        <fullName evidence="1">Retrotransposon gag domain-containing protein</fullName>
    </recommendedName>
</protein>
<reference evidence="2 3" key="1">
    <citation type="journal article" date="2018" name="BMC Genomics">
        <title>Comparative genome analyses reveal sequence features reflecting distinct modes of host-adaptation between dicot and monocot powdery mildew.</title>
        <authorList>
            <person name="Wu Y."/>
            <person name="Ma X."/>
            <person name="Pan Z."/>
            <person name="Kale S.D."/>
            <person name="Song Y."/>
            <person name="King H."/>
            <person name="Zhang Q."/>
            <person name="Presley C."/>
            <person name="Deng X."/>
            <person name="Wei C.I."/>
            <person name="Xiao S."/>
        </authorList>
    </citation>
    <scope>NUCLEOTIDE SEQUENCE [LARGE SCALE GENOMIC DNA]</scope>
    <source>
        <strain evidence="2">UCSC1</strain>
    </source>
</reference>
<dbReference type="OrthoDB" id="407432at2759"/>
<dbReference type="AlphaFoldDB" id="A0A420IVC6"/>
<organism evidence="2 3">
    <name type="scientific">Golovinomyces cichoracearum</name>
    <dbReference type="NCBI Taxonomy" id="62708"/>
    <lineage>
        <taxon>Eukaryota</taxon>
        <taxon>Fungi</taxon>
        <taxon>Dikarya</taxon>
        <taxon>Ascomycota</taxon>
        <taxon>Pezizomycotina</taxon>
        <taxon>Leotiomycetes</taxon>
        <taxon>Erysiphales</taxon>
        <taxon>Erysiphaceae</taxon>
        <taxon>Golovinomyces</taxon>
    </lineage>
</organism>
<feature type="domain" description="Retrotransposon gag" evidence="1">
    <location>
        <begin position="85"/>
        <end position="142"/>
    </location>
</feature>
<accession>A0A420IVC6</accession>
<dbReference type="Proteomes" id="UP000285405">
    <property type="component" value="Unassembled WGS sequence"/>
</dbReference>